<reference evidence="2" key="2">
    <citation type="submission" date="2018-04" db="EMBL/GenBank/DDBJ databases">
        <title>OnivRS2 (Oryza nivara Reference Sequence Version 2).</title>
        <authorList>
            <person name="Zhang J."/>
            <person name="Kudrna D."/>
            <person name="Lee S."/>
            <person name="Talag J."/>
            <person name="Rajasekar S."/>
            <person name="Welchert J."/>
            <person name="Hsing Y.-I."/>
            <person name="Wing R.A."/>
        </authorList>
    </citation>
    <scope>NUCLEOTIDE SEQUENCE [LARGE SCALE GENOMIC DNA]</scope>
    <source>
        <strain evidence="2">SL10</strain>
    </source>
</reference>
<evidence type="ECO:0000313" key="3">
    <source>
        <dbReference type="Proteomes" id="UP000006591"/>
    </source>
</evidence>
<organism evidence="2">
    <name type="scientific">Oryza nivara</name>
    <name type="common">Indian wild rice</name>
    <name type="synonym">Oryza sativa f. spontanea</name>
    <dbReference type="NCBI Taxonomy" id="4536"/>
    <lineage>
        <taxon>Eukaryota</taxon>
        <taxon>Viridiplantae</taxon>
        <taxon>Streptophyta</taxon>
        <taxon>Embryophyta</taxon>
        <taxon>Tracheophyta</taxon>
        <taxon>Spermatophyta</taxon>
        <taxon>Magnoliopsida</taxon>
        <taxon>Liliopsida</taxon>
        <taxon>Poales</taxon>
        <taxon>Poaceae</taxon>
        <taxon>BOP clade</taxon>
        <taxon>Oryzoideae</taxon>
        <taxon>Oryzeae</taxon>
        <taxon>Oryzinae</taxon>
        <taxon>Oryza</taxon>
    </lineage>
</organism>
<proteinExistence type="predicted"/>
<accession>A0A0E0IJV4</accession>
<feature type="compositionally biased region" description="Low complexity" evidence="1">
    <location>
        <begin position="57"/>
        <end position="69"/>
    </location>
</feature>
<name>A0A0E0IJV4_ORYNI</name>
<sequence>MFVDADQISPPRPLLHAVASPYPASSNNLHLKLAAGRGRRWQKKRPATGRTGPNSIASSAGPAHGHGAPQRGTDTYLLMQLGHHWPWNP</sequence>
<evidence type="ECO:0000313" key="2">
    <source>
        <dbReference type="EnsemblPlants" id="ONIVA09G10800.2"/>
    </source>
</evidence>
<keyword evidence="3" id="KW-1185">Reference proteome</keyword>
<dbReference type="AlphaFoldDB" id="A0A0E0IJV4"/>
<protein>
    <submittedName>
        <fullName evidence="2">Uncharacterized protein</fullName>
    </submittedName>
</protein>
<dbReference type="Gramene" id="ONIVA09G10800.2">
    <property type="protein sequence ID" value="ONIVA09G10800.2"/>
    <property type="gene ID" value="ONIVA09G10800"/>
</dbReference>
<reference evidence="2" key="1">
    <citation type="submission" date="2015-04" db="UniProtKB">
        <authorList>
            <consortium name="EnsemblPlants"/>
        </authorList>
    </citation>
    <scope>IDENTIFICATION</scope>
    <source>
        <strain evidence="2">SL10</strain>
    </source>
</reference>
<dbReference type="HOGENOM" id="CLU_2577768_0_0_1"/>
<feature type="compositionally biased region" description="Basic residues" evidence="1">
    <location>
        <begin position="37"/>
        <end position="47"/>
    </location>
</feature>
<dbReference type="EnsemblPlants" id="ONIVA09G10800.2">
    <property type="protein sequence ID" value="ONIVA09G10800.2"/>
    <property type="gene ID" value="ONIVA09G10800"/>
</dbReference>
<evidence type="ECO:0000256" key="1">
    <source>
        <dbReference type="SAM" id="MobiDB-lite"/>
    </source>
</evidence>
<feature type="region of interest" description="Disordered" evidence="1">
    <location>
        <begin position="36"/>
        <end position="75"/>
    </location>
</feature>
<dbReference type="Proteomes" id="UP000006591">
    <property type="component" value="Chromosome 9"/>
</dbReference>